<dbReference type="Pfam" id="PF00560">
    <property type="entry name" value="LRR_1"/>
    <property type="match status" value="1"/>
</dbReference>
<dbReference type="InterPro" id="IPR003591">
    <property type="entry name" value="Leu-rich_rpt_typical-subtyp"/>
</dbReference>
<proteinExistence type="predicted"/>
<protein>
    <recommendedName>
        <fullName evidence="3">Leucine-rich repeat and death domain-containing protein 1</fullName>
    </recommendedName>
</protein>
<dbReference type="InterPro" id="IPR032675">
    <property type="entry name" value="LRR_dom_sf"/>
</dbReference>
<feature type="compositionally biased region" description="Basic and acidic residues" evidence="4">
    <location>
        <begin position="1"/>
        <end position="10"/>
    </location>
</feature>
<dbReference type="Gene3D" id="3.80.10.10">
    <property type="entry name" value="Ribonuclease Inhibitor"/>
    <property type="match status" value="1"/>
</dbReference>
<evidence type="ECO:0000256" key="4">
    <source>
        <dbReference type="SAM" id="MobiDB-lite"/>
    </source>
</evidence>
<reference evidence="5 6" key="1">
    <citation type="journal article" date="2024" name="Proc. Natl. Acad. Sci. U.S.A.">
        <title>The genetic regulatory architecture and epigenomic basis for age-related changes in rattlesnake venom.</title>
        <authorList>
            <person name="Hogan M.P."/>
            <person name="Holding M.L."/>
            <person name="Nystrom G.S."/>
            <person name="Colston T.J."/>
            <person name="Bartlett D.A."/>
            <person name="Mason A.J."/>
            <person name="Ellsworth S.A."/>
            <person name="Rautsaw R.M."/>
            <person name="Lawrence K.C."/>
            <person name="Strickland J.L."/>
            <person name="He B."/>
            <person name="Fraser P."/>
            <person name="Margres M.J."/>
            <person name="Gilbert D.M."/>
            <person name="Gibbs H.L."/>
            <person name="Parkinson C.L."/>
            <person name="Rokyta D.R."/>
        </authorList>
    </citation>
    <scope>NUCLEOTIDE SEQUENCE [LARGE SCALE GENOMIC DNA]</scope>
    <source>
        <strain evidence="5">DRR0105</strain>
    </source>
</reference>
<dbReference type="SMART" id="SM00364">
    <property type="entry name" value="LRR_BAC"/>
    <property type="match status" value="2"/>
</dbReference>
<keyword evidence="1" id="KW-0433">Leucine-rich repeat</keyword>
<dbReference type="AlphaFoldDB" id="A0AAW1B2F2"/>
<feature type="compositionally biased region" description="Polar residues" evidence="4">
    <location>
        <begin position="11"/>
        <end position="48"/>
    </location>
</feature>
<comment type="caution">
    <text evidence="5">The sequence shown here is derived from an EMBL/GenBank/DDBJ whole genome shotgun (WGS) entry which is preliminary data.</text>
</comment>
<feature type="region of interest" description="Disordered" evidence="4">
    <location>
        <begin position="1"/>
        <end position="73"/>
    </location>
</feature>
<evidence type="ECO:0000313" key="5">
    <source>
        <dbReference type="EMBL" id="KAK9396173.1"/>
    </source>
</evidence>
<dbReference type="PANTHER" id="PTHR48051">
    <property type="match status" value="1"/>
</dbReference>
<name>A0AAW1B2F2_CROAD</name>
<evidence type="ECO:0000256" key="2">
    <source>
        <dbReference type="ARBA" id="ARBA00022737"/>
    </source>
</evidence>
<evidence type="ECO:0000256" key="3">
    <source>
        <dbReference type="ARBA" id="ARBA00068118"/>
    </source>
</evidence>
<gene>
    <name evidence="5" type="ORF">NXF25_019534</name>
</gene>
<sequence length="288" mass="32472">MQSLKEHDVTESSSNQVLKENQQEPTNANESETISQALEMSEISSSSLPKEKASEFQETETETEAKSSIGPLQDAENEKCSLYSAEKVESLKKVPVDWTVDTKHVELLAYLYAEGLAEIPQYFFEVQAKKSLLLSVENATLKSLTEEISKLTSLKELDISHNELQEIPESIGDIQSLVTLIANNNCLTELPSSFASLCNLQHLNLRENKLVYLPSDMHLLLQLKNIDFDENTLIRPPLEVCKGKQLLPIIHYLENADQRDGLVLVIWSYPPYPKIPIGSSLLHFTFIR</sequence>
<accession>A0AAW1B2F2</accession>
<dbReference type="PANTHER" id="PTHR48051:SF1">
    <property type="entry name" value="RAS SUPPRESSOR PROTEIN 1"/>
    <property type="match status" value="1"/>
</dbReference>
<keyword evidence="2" id="KW-0677">Repeat</keyword>
<dbReference type="FunFam" id="3.80.10.10:FF:000307">
    <property type="entry name" value="Leucine-rich repeats and death domain-containing 1"/>
    <property type="match status" value="1"/>
</dbReference>
<dbReference type="EMBL" id="JAOTOJ010000008">
    <property type="protein sequence ID" value="KAK9396173.1"/>
    <property type="molecule type" value="Genomic_DNA"/>
</dbReference>
<dbReference type="Proteomes" id="UP001474421">
    <property type="component" value="Unassembled WGS sequence"/>
</dbReference>
<dbReference type="PROSITE" id="PS51450">
    <property type="entry name" value="LRR"/>
    <property type="match status" value="2"/>
</dbReference>
<dbReference type="SUPFAM" id="SSF52058">
    <property type="entry name" value="L domain-like"/>
    <property type="match status" value="1"/>
</dbReference>
<dbReference type="InterPro" id="IPR050216">
    <property type="entry name" value="LRR_domain-containing"/>
</dbReference>
<dbReference type="InterPro" id="IPR001611">
    <property type="entry name" value="Leu-rich_rpt"/>
</dbReference>
<evidence type="ECO:0000313" key="6">
    <source>
        <dbReference type="Proteomes" id="UP001474421"/>
    </source>
</evidence>
<dbReference type="SMART" id="SM00369">
    <property type="entry name" value="LRR_TYP"/>
    <property type="match status" value="3"/>
</dbReference>
<dbReference type="GO" id="GO:0005737">
    <property type="term" value="C:cytoplasm"/>
    <property type="evidence" value="ECO:0007669"/>
    <property type="project" value="TreeGrafter"/>
</dbReference>
<organism evidence="5 6">
    <name type="scientific">Crotalus adamanteus</name>
    <name type="common">Eastern diamondback rattlesnake</name>
    <dbReference type="NCBI Taxonomy" id="8729"/>
    <lineage>
        <taxon>Eukaryota</taxon>
        <taxon>Metazoa</taxon>
        <taxon>Chordata</taxon>
        <taxon>Craniata</taxon>
        <taxon>Vertebrata</taxon>
        <taxon>Euteleostomi</taxon>
        <taxon>Lepidosauria</taxon>
        <taxon>Squamata</taxon>
        <taxon>Bifurcata</taxon>
        <taxon>Unidentata</taxon>
        <taxon>Episquamata</taxon>
        <taxon>Toxicofera</taxon>
        <taxon>Serpentes</taxon>
        <taxon>Colubroidea</taxon>
        <taxon>Viperidae</taxon>
        <taxon>Crotalinae</taxon>
        <taxon>Crotalus</taxon>
    </lineage>
</organism>
<evidence type="ECO:0000256" key="1">
    <source>
        <dbReference type="ARBA" id="ARBA00022614"/>
    </source>
</evidence>
<keyword evidence="6" id="KW-1185">Reference proteome</keyword>